<dbReference type="EMBL" id="LAOI01000001">
    <property type="protein sequence ID" value="KJV89738.1"/>
    <property type="molecule type" value="Genomic_DNA"/>
</dbReference>
<organism evidence="1 2">
    <name type="scientific">Rickettsia bellii str. RML An4</name>
    <dbReference type="NCBI Taxonomy" id="1359193"/>
    <lineage>
        <taxon>Bacteria</taxon>
        <taxon>Pseudomonadati</taxon>
        <taxon>Pseudomonadota</taxon>
        <taxon>Alphaproteobacteria</taxon>
        <taxon>Rickettsiales</taxon>
        <taxon>Rickettsiaceae</taxon>
        <taxon>Rickettsieae</taxon>
        <taxon>Rickettsia</taxon>
        <taxon>belli group</taxon>
    </lineage>
</organism>
<gene>
    <name evidence="1" type="ORF">RBEAN4_0721</name>
</gene>
<name>A0A0F3QB17_RICBE</name>
<evidence type="ECO:0000313" key="1">
    <source>
        <dbReference type="EMBL" id="KJV89738.1"/>
    </source>
</evidence>
<protein>
    <submittedName>
        <fullName evidence="1">Uncharacterized protein</fullName>
    </submittedName>
</protein>
<comment type="caution">
    <text evidence="1">The sequence shown here is derived from an EMBL/GenBank/DDBJ whole genome shotgun (WGS) entry which is preliminary data.</text>
</comment>
<sequence>MRCRIISTFINSIGIMGLIPASDLIISKAPYTESIIYKIKCLMPWY</sequence>
<reference evidence="1 2" key="1">
    <citation type="submission" date="2015-02" db="EMBL/GenBank/DDBJ databases">
        <title>Genome Sequencing of Rickettsiales.</title>
        <authorList>
            <person name="Daugherty S.C."/>
            <person name="Su Q."/>
            <person name="Abolude K."/>
            <person name="Beier-Sexton M."/>
            <person name="Carlyon J.A."/>
            <person name="Carter R."/>
            <person name="Day N.P."/>
            <person name="Dumler S.J."/>
            <person name="Dyachenko V."/>
            <person name="Godinez A."/>
            <person name="Kurtti T.J."/>
            <person name="Lichay M."/>
            <person name="Mullins K.E."/>
            <person name="Ott S."/>
            <person name="Pappas-Brown V."/>
            <person name="Paris D.H."/>
            <person name="Patel P."/>
            <person name="Richards A.L."/>
            <person name="Sadzewicz L."/>
            <person name="Sears K."/>
            <person name="Seidman D."/>
            <person name="Sengamalay N."/>
            <person name="Stenos J."/>
            <person name="Tallon L.J."/>
            <person name="Vincent G."/>
            <person name="Fraser C.M."/>
            <person name="Munderloh U."/>
            <person name="Dunning-Hotopp J.C."/>
        </authorList>
    </citation>
    <scope>NUCLEOTIDE SEQUENCE [LARGE SCALE GENOMIC DNA]</scope>
    <source>
        <strain evidence="1 2">RML An4</strain>
    </source>
</reference>
<dbReference type="PATRIC" id="fig|1359193.3.peg.700"/>
<dbReference type="Proteomes" id="UP000033661">
    <property type="component" value="Unassembled WGS sequence"/>
</dbReference>
<proteinExistence type="predicted"/>
<keyword evidence="2" id="KW-1185">Reference proteome</keyword>
<evidence type="ECO:0000313" key="2">
    <source>
        <dbReference type="Proteomes" id="UP000033661"/>
    </source>
</evidence>
<dbReference type="AlphaFoldDB" id="A0A0F3QB17"/>
<accession>A0A0F3QB17</accession>